<name>A0A518HCP0_9BACT</name>
<protein>
    <recommendedName>
        <fullName evidence="5">Flippase-like domain-containing protein</fullName>
    </recommendedName>
</protein>
<dbReference type="AlphaFoldDB" id="A0A518HCP0"/>
<sequence>MAKRGTRWKGPAIRGAKLVLGALIVWMVARALVGAWDDLRAYGETIRPSGAWLAASAMLYLLGLSSFGVFFARIMGRSRTPIGLGVAQRAYLIGHLGKYVPGKAMVVVLRVGLVVPYGARAATAAFATLYETLVMMASGGVIAGLVFLLWPGPPIEIPMGGGRSVAAPLAILSLGIGLPLLVLATPRIFPRLALAVSVPFPGVGREALPGFSAGLLLEGLAWSLLGWVLLGLSLVATVQAIDPGSLPASGWPPAVAAVALATVAGFLVAIFPGGLVIREAVLTAALGPTLGAEPAIVAALVLRLVWVVAELGCSGVLAALRPSRPVEADAESLAPVPASASGPSPSSSPSGPTEP</sequence>
<feature type="transmembrane region" description="Helical" evidence="2">
    <location>
        <begin position="220"/>
        <end position="241"/>
    </location>
</feature>
<keyword evidence="2" id="KW-1133">Transmembrane helix</keyword>
<organism evidence="3 4">
    <name type="scientific">Tautonia plasticadhaerens</name>
    <dbReference type="NCBI Taxonomy" id="2527974"/>
    <lineage>
        <taxon>Bacteria</taxon>
        <taxon>Pseudomonadati</taxon>
        <taxon>Planctomycetota</taxon>
        <taxon>Planctomycetia</taxon>
        <taxon>Isosphaerales</taxon>
        <taxon>Isosphaeraceae</taxon>
        <taxon>Tautonia</taxon>
    </lineage>
</organism>
<dbReference type="KEGG" id="tpla:ElP_65830"/>
<dbReference type="OrthoDB" id="256291at2"/>
<gene>
    <name evidence="3" type="ORF">ElP_65830</name>
</gene>
<evidence type="ECO:0000256" key="1">
    <source>
        <dbReference type="SAM" id="MobiDB-lite"/>
    </source>
</evidence>
<evidence type="ECO:0000313" key="4">
    <source>
        <dbReference type="Proteomes" id="UP000317835"/>
    </source>
</evidence>
<dbReference type="RefSeq" id="WP_145277272.1">
    <property type="nucleotide sequence ID" value="NZ_CP036426.1"/>
</dbReference>
<feature type="compositionally biased region" description="Low complexity" evidence="1">
    <location>
        <begin position="337"/>
        <end position="355"/>
    </location>
</feature>
<keyword evidence="2" id="KW-0472">Membrane</keyword>
<feature type="transmembrane region" description="Helical" evidence="2">
    <location>
        <begin position="253"/>
        <end position="275"/>
    </location>
</feature>
<accession>A0A518HCP0</accession>
<dbReference type="EMBL" id="CP036426">
    <property type="protein sequence ID" value="QDV38628.1"/>
    <property type="molecule type" value="Genomic_DNA"/>
</dbReference>
<feature type="region of interest" description="Disordered" evidence="1">
    <location>
        <begin position="331"/>
        <end position="355"/>
    </location>
</feature>
<feature type="transmembrane region" description="Helical" evidence="2">
    <location>
        <begin position="51"/>
        <end position="72"/>
    </location>
</feature>
<reference evidence="3 4" key="1">
    <citation type="submission" date="2019-02" db="EMBL/GenBank/DDBJ databases">
        <title>Deep-cultivation of Planctomycetes and their phenomic and genomic characterization uncovers novel biology.</title>
        <authorList>
            <person name="Wiegand S."/>
            <person name="Jogler M."/>
            <person name="Boedeker C."/>
            <person name="Pinto D."/>
            <person name="Vollmers J."/>
            <person name="Rivas-Marin E."/>
            <person name="Kohn T."/>
            <person name="Peeters S.H."/>
            <person name="Heuer A."/>
            <person name="Rast P."/>
            <person name="Oberbeckmann S."/>
            <person name="Bunk B."/>
            <person name="Jeske O."/>
            <person name="Meyerdierks A."/>
            <person name="Storesund J.E."/>
            <person name="Kallscheuer N."/>
            <person name="Luecker S."/>
            <person name="Lage O.M."/>
            <person name="Pohl T."/>
            <person name="Merkel B.J."/>
            <person name="Hornburger P."/>
            <person name="Mueller R.-W."/>
            <person name="Bruemmer F."/>
            <person name="Labrenz M."/>
            <person name="Spormann A.M."/>
            <person name="Op den Camp H."/>
            <person name="Overmann J."/>
            <person name="Amann R."/>
            <person name="Jetten M.S.M."/>
            <person name="Mascher T."/>
            <person name="Medema M.H."/>
            <person name="Devos D.P."/>
            <person name="Kaster A.-K."/>
            <person name="Ovreas L."/>
            <person name="Rohde M."/>
            <person name="Galperin M.Y."/>
            <person name="Jogler C."/>
        </authorList>
    </citation>
    <scope>NUCLEOTIDE SEQUENCE [LARGE SCALE GENOMIC DNA]</scope>
    <source>
        <strain evidence="3 4">ElP</strain>
    </source>
</reference>
<keyword evidence="4" id="KW-1185">Reference proteome</keyword>
<evidence type="ECO:0000313" key="3">
    <source>
        <dbReference type="EMBL" id="QDV38628.1"/>
    </source>
</evidence>
<keyword evidence="2" id="KW-0812">Transmembrane</keyword>
<evidence type="ECO:0000256" key="2">
    <source>
        <dbReference type="SAM" id="Phobius"/>
    </source>
</evidence>
<proteinExistence type="predicted"/>
<dbReference type="Proteomes" id="UP000317835">
    <property type="component" value="Chromosome"/>
</dbReference>
<feature type="transmembrane region" description="Helical" evidence="2">
    <location>
        <begin position="133"/>
        <end position="152"/>
    </location>
</feature>
<feature type="transmembrane region" description="Helical" evidence="2">
    <location>
        <begin position="164"/>
        <end position="184"/>
    </location>
</feature>
<evidence type="ECO:0008006" key="5">
    <source>
        <dbReference type="Google" id="ProtNLM"/>
    </source>
</evidence>